<dbReference type="FunFam" id="3.40.430.10:FF:000001">
    <property type="entry name" value="Dihydrofolate reductase"/>
    <property type="match status" value="1"/>
</dbReference>
<dbReference type="PANTHER" id="PTHR48069:SF3">
    <property type="entry name" value="DIHYDROFOLATE REDUCTASE"/>
    <property type="match status" value="1"/>
</dbReference>
<keyword evidence="12" id="KW-1185">Reference proteome</keyword>
<sequence length="169" mass="18989">MNGDGPIISLIWAMAENRVIGRNNQLPWHLSADLQHFKRLTLGKPIVMGRKTWESLPGLLPKRQHIVVTGNRGYRAEGALVVHSIDEAVAAAGDAQEIMIVGGGAFYAQMLPRAGRLYLTLVHTEVEGDAWFPEFDLSAWREVGREDFSADEKNRFAYSFITLERKKEL</sequence>
<accession>A0A370DPB2</accession>
<dbReference type="PRINTS" id="PR00070">
    <property type="entry name" value="DHFR"/>
</dbReference>
<dbReference type="GO" id="GO:0005829">
    <property type="term" value="C:cytosol"/>
    <property type="evidence" value="ECO:0007669"/>
    <property type="project" value="TreeGrafter"/>
</dbReference>
<evidence type="ECO:0000256" key="1">
    <source>
        <dbReference type="ARBA" id="ARBA00004903"/>
    </source>
</evidence>
<evidence type="ECO:0000256" key="6">
    <source>
        <dbReference type="ARBA" id="ARBA00023002"/>
    </source>
</evidence>
<dbReference type="AlphaFoldDB" id="A0A370DPB2"/>
<dbReference type="InterPro" id="IPR012259">
    <property type="entry name" value="DHFR"/>
</dbReference>
<dbReference type="GO" id="GO:0046655">
    <property type="term" value="P:folic acid metabolic process"/>
    <property type="evidence" value="ECO:0007669"/>
    <property type="project" value="TreeGrafter"/>
</dbReference>
<dbReference type="PROSITE" id="PS00075">
    <property type="entry name" value="DHFR_1"/>
    <property type="match status" value="1"/>
</dbReference>
<evidence type="ECO:0000256" key="7">
    <source>
        <dbReference type="ARBA" id="ARBA00025067"/>
    </source>
</evidence>
<proteinExistence type="inferred from homology"/>
<organism evidence="11 12">
    <name type="scientific">endosymbiont of Escarpia spicata</name>
    <dbReference type="NCBI Taxonomy" id="2200908"/>
    <lineage>
        <taxon>Bacteria</taxon>
        <taxon>Pseudomonadati</taxon>
        <taxon>Pseudomonadota</taxon>
        <taxon>Gammaproteobacteria</taxon>
        <taxon>sulfur-oxidizing symbionts</taxon>
    </lineage>
</organism>
<keyword evidence="4 8" id="KW-0554">One-carbon metabolism</keyword>
<dbReference type="PROSITE" id="PS51330">
    <property type="entry name" value="DHFR_2"/>
    <property type="match status" value="1"/>
</dbReference>
<dbReference type="InterPro" id="IPR017925">
    <property type="entry name" value="DHFR_CS"/>
</dbReference>
<name>A0A370DPB2_9GAMM</name>
<reference evidence="11 12" key="1">
    <citation type="journal article" date="2018" name="ISME J.">
        <title>Endosymbiont genomes yield clues of tubeworm success.</title>
        <authorList>
            <person name="Li Y."/>
            <person name="Liles M.R."/>
            <person name="Halanych K.M."/>
        </authorList>
    </citation>
    <scope>NUCLEOTIDE SEQUENCE [LARGE SCALE GENOMIC DNA]</scope>
    <source>
        <strain evidence="11">A1462</strain>
    </source>
</reference>
<evidence type="ECO:0000256" key="3">
    <source>
        <dbReference type="ARBA" id="ARBA00012856"/>
    </source>
</evidence>
<comment type="caution">
    <text evidence="11">The sequence shown here is derived from an EMBL/GenBank/DDBJ whole genome shotgun (WGS) entry which is preliminary data.</text>
</comment>
<keyword evidence="6 8" id="KW-0560">Oxidoreductase</keyword>
<evidence type="ECO:0000313" key="11">
    <source>
        <dbReference type="EMBL" id="RDH86760.1"/>
    </source>
</evidence>
<dbReference type="PANTHER" id="PTHR48069">
    <property type="entry name" value="DIHYDROFOLATE REDUCTASE"/>
    <property type="match status" value="1"/>
</dbReference>
<dbReference type="GO" id="GO:0004146">
    <property type="term" value="F:dihydrofolate reductase activity"/>
    <property type="evidence" value="ECO:0007669"/>
    <property type="project" value="UniProtKB-EC"/>
</dbReference>
<evidence type="ECO:0000256" key="2">
    <source>
        <dbReference type="ARBA" id="ARBA00009539"/>
    </source>
</evidence>
<dbReference type="GO" id="GO:0046452">
    <property type="term" value="P:dihydrofolate metabolic process"/>
    <property type="evidence" value="ECO:0007669"/>
    <property type="project" value="TreeGrafter"/>
</dbReference>
<dbReference type="NCBIfam" id="NF008037">
    <property type="entry name" value="PRK10769.1"/>
    <property type="match status" value="1"/>
</dbReference>
<evidence type="ECO:0000256" key="9">
    <source>
        <dbReference type="RuleBase" id="RU004474"/>
    </source>
</evidence>
<dbReference type="PIRSF" id="PIRSF000194">
    <property type="entry name" value="DHFR"/>
    <property type="match status" value="1"/>
</dbReference>
<comment type="pathway">
    <text evidence="1 8">Cofactor biosynthesis; tetrahydrofolate biosynthesis; 5,6,7,8-tetrahydrofolate from 7,8-dihydrofolate: step 1/1.</text>
</comment>
<evidence type="ECO:0000313" key="12">
    <source>
        <dbReference type="Proteomes" id="UP000254771"/>
    </source>
</evidence>
<gene>
    <name evidence="11" type="ORF">DIZ78_07655</name>
</gene>
<dbReference type="CDD" id="cd00209">
    <property type="entry name" value="DHFR"/>
    <property type="match status" value="1"/>
</dbReference>
<protein>
    <recommendedName>
        <fullName evidence="3 8">Dihydrofolate reductase</fullName>
        <ecNumber evidence="3 8">1.5.1.3</ecNumber>
    </recommendedName>
</protein>
<evidence type="ECO:0000256" key="8">
    <source>
        <dbReference type="PIRNR" id="PIRNR000194"/>
    </source>
</evidence>
<dbReference type="GO" id="GO:0046654">
    <property type="term" value="P:tetrahydrofolate biosynthetic process"/>
    <property type="evidence" value="ECO:0007669"/>
    <property type="project" value="UniProtKB-UniPathway"/>
</dbReference>
<evidence type="ECO:0000256" key="5">
    <source>
        <dbReference type="ARBA" id="ARBA00022857"/>
    </source>
</evidence>
<dbReference type="Proteomes" id="UP000254771">
    <property type="component" value="Unassembled WGS sequence"/>
</dbReference>
<dbReference type="EMBL" id="QFXE01000008">
    <property type="protein sequence ID" value="RDH86760.1"/>
    <property type="molecule type" value="Genomic_DNA"/>
</dbReference>
<feature type="domain" description="DHFR" evidence="10">
    <location>
        <begin position="7"/>
        <end position="165"/>
    </location>
</feature>
<comment type="similarity">
    <text evidence="2 8 9">Belongs to the dihydrofolate reductase family.</text>
</comment>
<dbReference type="GO" id="GO:0070401">
    <property type="term" value="F:NADP+ binding"/>
    <property type="evidence" value="ECO:0007669"/>
    <property type="project" value="UniProtKB-ARBA"/>
</dbReference>
<dbReference type="Pfam" id="PF00186">
    <property type="entry name" value="DHFR_1"/>
    <property type="match status" value="1"/>
</dbReference>
<dbReference type="Gene3D" id="3.40.430.10">
    <property type="entry name" value="Dihydrofolate Reductase, subunit A"/>
    <property type="match status" value="1"/>
</dbReference>
<dbReference type="UniPathway" id="UPA00077">
    <property type="reaction ID" value="UER00158"/>
</dbReference>
<dbReference type="EC" id="1.5.1.3" evidence="3 8"/>
<dbReference type="SUPFAM" id="SSF53597">
    <property type="entry name" value="Dihydrofolate reductase-like"/>
    <property type="match status" value="1"/>
</dbReference>
<dbReference type="GO" id="GO:0006730">
    <property type="term" value="P:one-carbon metabolic process"/>
    <property type="evidence" value="ECO:0007669"/>
    <property type="project" value="UniProtKB-KW"/>
</dbReference>
<keyword evidence="5 8" id="KW-0521">NADP</keyword>
<dbReference type="InterPro" id="IPR024072">
    <property type="entry name" value="DHFR-like_dom_sf"/>
</dbReference>
<evidence type="ECO:0000256" key="4">
    <source>
        <dbReference type="ARBA" id="ARBA00022563"/>
    </source>
</evidence>
<dbReference type="InterPro" id="IPR001796">
    <property type="entry name" value="DHFR_dom"/>
</dbReference>
<comment type="function">
    <text evidence="7 8">Key enzyme in folate metabolism. Catalyzes an essential reaction for de novo glycine and purine synthesis, and for DNA precursor synthesis.</text>
</comment>
<evidence type="ECO:0000259" key="10">
    <source>
        <dbReference type="PROSITE" id="PS51330"/>
    </source>
</evidence>
<comment type="catalytic activity">
    <reaction evidence="8">
        <text>(6S)-5,6,7,8-tetrahydrofolate + NADP(+) = 7,8-dihydrofolate + NADPH + H(+)</text>
        <dbReference type="Rhea" id="RHEA:15009"/>
        <dbReference type="ChEBI" id="CHEBI:15378"/>
        <dbReference type="ChEBI" id="CHEBI:57451"/>
        <dbReference type="ChEBI" id="CHEBI:57453"/>
        <dbReference type="ChEBI" id="CHEBI:57783"/>
        <dbReference type="ChEBI" id="CHEBI:58349"/>
        <dbReference type="EC" id="1.5.1.3"/>
    </reaction>
</comment>